<keyword evidence="8" id="KW-0611">Plant defense</keyword>
<dbReference type="OrthoDB" id="1888914at2759"/>
<comment type="subcellular location">
    <subcellularLocation>
        <location evidence="13">Cell junction</location>
        <location evidence="13">Plasmodesma</location>
    </subcellularLocation>
    <subcellularLocation>
        <location evidence="1">Cell membrane</location>
        <topology evidence="1">Single-pass type I membrane protein</topology>
    </subcellularLocation>
</comment>
<keyword evidence="5 15" id="KW-0732">Signal</keyword>
<sequence length="133" mass="14458">MVLLPKVAVIIVTVFWLSSSATSVPNTNVTAAFCNVGVYSKGDPFGISLEYVVEELETVTPTRKSYDYFNVSPYPNAFAYGHATCNQNLTGSDCTSCLGAAKTTMFGSCQSRIGARALLHDCTIRYEQYPFAD</sequence>
<keyword evidence="11" id="KW-0465">Mannose-binding</keyword>
<dbReference type="GO" id="GO:0005886">
    <property type="term" value="C:plasma membrane"/>
    <property type="evidence" value="ECO:0007669"/>
    <property type="project" value="UniProtKB-SubCell"/>
</dbReference>
<evidence type="ECO:0000256" key="2">
    <source>
        <dbReference type="ARBA" id="ARBA00022529"/>
    </source>
</evidence>
<reference evidence="17 18" key="1">
    <citation type="journal article" date="2019" name="Plant Biotechnol. J.">
        <title>The red bayberry genome and genetic basis of sex determination.</title>
        <authorList>
            <person name="Jia H.M."/>
            <person name="Jia H.J."/>
            <person name="Cai Q.L."/>
            <person name="Wang Y."/>
            <person name="Zhao H.B."/>
            <person name="Yang W.F."/>
            <person name="Wang G.Y."/>
            <person name="Li Y.H."/>
            <person name="Zhan D.L."/>
            <person name="Shen Y.T."/>
            <person name="Niu Q.F."/>
            <person name="Chang L."/>
            <person name="Qiu J."/>
            <person name="Zhao L."/>
            <person name="Xie H.B."/>
            <person name="Fu W.Y."/>
            <person name="Jin J."/>
            <person name="Li X.W."/>
            <person name="Jiao Y."/>
            <person name="Zhou C.C."/>
            <person name="Tu T."/>
            <person name="Chai C.Y."/>
            <person name="Gao J.L."/>
            <person name="Fan L.J."/>
            <person name="van de Weg E."/>
            <person name="Wang J.Y."/>
            <person name="Gao Z.S."/>
        </authorList>
    </citation>
    <scope>NUCLEOTIDE SEQUENCE [LARGE SCALE GENOMIC DNA]</scope>
    <source>
        <tissue evidence="17">Leaves</tissue>
    </source>
</reference>
<dbReference type="PANTHER" id="PTHR32080">
    <property type="entry name" value="ANTIFUNGAL PROTEIN GINKBILOBIN-2-LIKE"/>
    <property type="match status" value="1"/>
</dbReference>
<dbReference type="InterPro" id="IPR002902">
    <property type="entry name" value="GNK2"/>
</dbReference>
<dbReference type="GO" id="GO:0042742">
    <property type="term" value="P:defense response to bacterium"/>
    <property type="evidence" value="ECO:0007669"/>
    <property type="project" value="UniProtKB-KW"/>
</dbReference>
<keyword evidence="6" id="KW-0430">Lectin</keyword>
<evidence type="ECO:0000256" key="10">
    <source>
        <dbReference type="ARBA" id="ARBA00023022"/>
    </source>
</evidence>
<dbReference type="Proteomes" id="UP000516437">
    <property type="component" value="Chromosome 8"/>
</dbReference>
<keyword evidence="7" id="KW-0677">Repeat</keyword>
<accession>A0A6A1USW2</accession>
<dbReference type="Gene3D" id="3.30.430.20">
    <property type="entry name" value="Gnk2 domain, C-X8-C-X2-C motif"/>
    <property type="match status" value="1"/>
</dbReference>
<evidence type="ECO:0000259" key="16">
    <source>
        <dbReference type="PROSITE" id="PS51473"/>
    </source>
</evidence>
<protein>
    <submittedName>
        <fullName evidence="17">Antifungal protein ginkbilobin-2</fullName>
    </submittedName>
</protein>
<dbReference type="GO" id="GO:0009506">
    <property type="term" value="C:plasmodesma"/>
    <property type="evidence" value="ECO:0007669"/>
    <property type="project" value="UniProtKB-SubCell"/>
</dbReference>
<evidence type="ECO:0000256" key="6">
    <source>
        <dbReference type="ARBA" id="ARBA00022734"/>
    </source>
</evidence>
<evidence type="ECO:0000256" key="12">
    <source>
        <dbReference type="ARBA" id="ARBA00023157"/>
    </source>
</evidence>
<keyword evidence="10" id="KW-0044">Antibiotic</keyword>
<dbReference type="Pfam" id="PF01657">
    <property type="entry name" value="Stress-antifung"/>
    <property type="match status" value="1"/>
</dbReference>
<dbReference type="PANTHER" id="PTHR32080:SF54">
    <property type="entry name" value="GNK2-HOMOLOGOUS DOMAIN-CONTAINING PROTEIN"/>
    <property type="match status" value="1"/>
</dbReference>
<evidence type="ECO:0000256" key="3">
    <source>
        <dbReference type="ARBA" id="ARBA00022577"/>
    </source>
</evidence>
<name>A0A6A1USW2_9ROSI</name>
<comment type="caution">
    <text evidence="17">The sequence shown here is derived from an EMBL/GenBank/DDBJ whole genome shotgun (WGS) entry which is preliminary data.</text>
</comment>
<evidence type="ECO:0000256" key="8">
    <source>
        <dbReference type="ARBA" id="ARBA00022821"/>
    </source>
</evidence>
<keyword evidence="4" id="KW-0945">Host-virus interaction</keyword>
<evidence type="ECO:0000256" key="13">
    <source>
        <dbReference type="ARBA" id="ARBA00024184"/>
    </source>
</evidence>
<gene>
    <name evidence="17" type="ORF">CJ030_MR8G004919</name>
</gene>
<organism evidence="17 18">
    <name type="scientific">Morella rubra</name>
    <name type="common">Chinese bayberry</name>
    <dbReference type="NCBI Taxonomy" id="262757"/>
    <lineage>
        <taxon>Eukaryota</taxon>
        <taxon>Viridiplantae</taxon>
        <taxon>Streptophyta</taxon>
        <taxon>Embryophyta</taxon>
        <taxon>Tracheophyta</taxon>
        <taxon>Spermatophyta</taxon>
        <taxon>Magnoliopsida</taxon>
        <taxon>eudicotyledons</taxon>
        <taxon>Gunneridae</taxon>
        <taxon>Pentapetalae</taxon>
        <taxon>rosids</taxon>
        <taxon>fabids</taxon>
        <taxon>Fagales</taxon>
        <taxon>Myricaceae</taxon>
        <taxon>Morella</taxon>
    </lineage>
</organism>
<dbReference type="PROSITE" id="PS51473">
    <property type="entry name" value="GNK2"/>
    <property type="match status" value="1"/>
</dbReference>
<evidence type="ECO:0000256" key="11">
    <source>
        <dbReference type="ARBA" id="ARBA00023035"/>
    </source>
</evidence>
<dbReference type="InterPro" id="IPR038408">
    <property type="entry name" value="GNK2_sf"/>
</dbReference>
<dbReference type="AlphaFoldDB" id="A0A6A1USW2"/>
<evidence type="ECO:0000256" key="9">
    <source>
        <dbReference type="ARBA" id="ARBA00022949"/>
    </source>
</evidence>
<evidence type="ECO:0000256" key="5">
    <source>
        <dbReference type="ARBA" id="ARBA00022729"/>
    </source>
</evidence>
<evidence type="ECO:0000313" key="18">
    <source>
        <dbReference type="Proteomes" id="UP000516437"/>
    </source>
</evidence>
<keyword evidence="12" id="KW-1015">Disulfide bond</keyword>
<evidence type="ECO:0000256" key="4">
    <source>
        <dbReference type="ARBA" id="ARBA00022581"/>
    </source>
</evidence>
<keyword evidence="3" id="KW-0295">Fungicide</keyword>
<dbReference type="CDD" id="cd23509">
    <property type="entry name" value="Gnk2-like"/>
    <property type="match status" value="1"/>
</dbReference>
<evidence type="ECO:0000256" key="15">
    <source>
        <dbReference type="SAM" id="SignalP"/>
    </source>
</evidence>
<dbReference type="GO" id="GO:0005537">
    <property type="term" value="F:D-mannose binding"/>
    <property type="evidence" value="ECO:0007669"/>
    <property type="project" value="UniProtKB-KW"/>
</dbReference>
<keyword evidence="9" id="KW-0965">Cell junction</keyword>
<dbReference type="FunFam" id="3.30.430.20:FF:000023">
    <property type="entry name" value="Antifungal protein ginkbilobin-2"/>
    <property type="match status" value="1"/>
</dbReference>
<keyword evidence="2" id="KW-0929">Antimicrobial</keyword>
<dbReference type="GO" id="GO:0031640">
    <property type="term" value="P:killing of cells of another organism"/>
    <property type="evidence" value="ECO:0007669"/>
    <property type="project" value="UniProtKB-KW"/>
</dbReference>
<evidence type="ECO:0000256" key="14">
    <source>
        <dbReference type="ARBA" id="ARBA00038393"/>
    </source>
</evidence>
<proteinExistence type="inferred from homology"/>
<comment type="similarity">
    <text evidence="14">Belongs to the cysteine-rich repeat secretory protein family. Plasmodesmata-located proteins (PDLD) subfamily.</text>
</comment>
<keyword evidence="18" id="KW-1185">Reference proteome</keyword>
<evidence type="ECO:0000256" key="7">
    <source>
        <dbReference type="ARBA" id="ARBA00022737"/>
    </source>
</evidence>
<feature type="signal peptide" evidence="15">
    <location>
        <begin position="1"/>
        <end position="23"/>
    </location>
</feature>
<dbReference type="EMBL" id="RXIC02000026">
    <property type="protein sequence ID" value="KAB1203216.1"/>
    <property type="molecule type" value="Genomic_DNA"/>
</dbReference>
<evidence type="ECO:0000256" key="1">
    <source>
        <dbReference type="ARBA" id="ARBA00004251"/>
    </source>
</evidence>
<dbReference type="InterPro" id="IPR051378">
    <property type="entry name" value="Cell2Cell_Antifungal"/>
</dbReference>
<feature type="domain" description="Gnk2-homologous" evidence="16">
    <location>
        <begin position="27"/>
        <end position="131"/>
    </location>
</feature>
<feature type="chain" id="PRO_5025660219" evidence="15">
    <location>
        <begin position="24"/>
        <end position="133"/>
    </location>
</feature>
<evidence type="ECO:0000313" key="17">
    <source>
        <dbReference type="EMBL" id="KAB1203216.1"/>
    </source>
</evidence>
<dbReference type="GO" id="GO:0050832">
    <property type="term" value="P:defense response to fungus"/>
    <property type="evidence" value="ECO:0007669"/>
    <property type="project" value="UniProtKB-KW"/>
</dbReference>